<dbReference type="InterPro" id="IPR008354">
    <property type="entry name" value="Glc-Fru_OxRdtase_bac"/>
</dbReference>
<dbReference type="InterPro" id="IPR051450">
    <property type="entry name" value="Gfo/Idh/MocA_Oxidoreductases"/>
</dbReference>
<name>A0ABX2E0I1_9FLAO</name>
<dbReference type="SUPFAM" id="SSF51735">
    <property type="entry name" value="NAD(P)-binding Rossmann-fold domains"/>
    <property type="match status" value="1"/>
</dbReference>
<dbReference type="Gene3D" id="3.30.360.10">
    <property type="entry name" value="Dihydrodipicolinate Reductase, domain 2"/>
    <property type="match status" value="1"/>
</dbReference>
<dbReference type="InterPro" id="IPR000683">
    <property type="entry name" value="Gfo/Idh/MocA-like_OxRdtase_N"/>
</dbReference>
<dbReference type="PANTHER" id="PTHR43377:SF1">
    <property type="entry name" value="BILIVERDIN REDUCTASE A"/>
    <property type="match status" value="1"/>
</dbReference>
<dbReference type="Pfam" id="PF01408">
    <property type="entry name" value="GFO_IDH_MocA"/>
    <property type="match status" value="1"/>
</dbReference>
<proteinExistence type="predicted"/>
<feature type="domain" description="Gfo/Idh/MocA-like oxidoreductase N-terminal" evidence="1">
    <location>
        <begin position="15"/>
        <end position="138"/>
    </location>
</feature>
<evidence type="ECO:0000259" key="1">
    <source>
        <dbReference type="Pfam" id="PF01408"/>
    </source>
</evidence>
<organism evidence="2 3">
    <name type="scientific">Winogradskyella litoriviva</name>
    <dbReference type="NCBI Taxonomy" id="1220182"/>
    <lineage>
        <taxon>Bacteria</taxon>
        <taxon>Pseudomonadati</taxon>
        <taxon>Bacteroidota</taxon>
        <taxon>Flavobacteriia</taxon>
        <taxon>Flavobacteriales</taxon>
        <taxon>Flavobacteriaceae</taxon>
        <taxon>Winogradskyella</taxon>
    </lineage>
</organism>
<dbReference type="EMBL" id="JABRWQ010000001">
    <property type="protein sequence ID" value="NRD21805.1"/>
    <property type="molecule type" value="Genomic_DNA"/>
</dbReference>
<evidence type="ECO:0000313" key="2">
    <source>
        <dbReference type="EMBL" id="NRD21805.1"/>
    </source>
</evidence>
<reference evidence="2 3" key="1">
    <citation type="journal article" date="2015" name="Int. J. Syst. Evol. Microbiol.">
        <title>Winogradskyella litoriviva sp. nov., isolated from coastal seawater.</title>
        <authorList>
            <person name="Nedashkovskaya O.I."/>
            <person name="Kukhlevskiy A.D."/>
            <person name="Zhukova N.V."/>
            <person name="Kim S.J."/>
            <person name="Rhee S.K."/>
            <person name="Mikhailov V.V."/>
        </authorList>
    </citation>
    <scope>NUCLEOTIDE SEQUENCE [LARGE SCALE GENOMIC DNA]</scope>
    <source>
        <strain evidence="2 3">KMM6491</strain>
    </source>
</reference>
<accession>A0ABX2E0I1</accession>
<dbReference type="InterPro" id="IPR036291">
    <property type="entry name" value="NAD(P)-bd_dom_sf"/>
</dbReference>
<sequence>MLYNCLGIENNDKLGIALVGLGYYCKNQLAPSLLETKHCYLSAIVTGTKEKKAIWSNKYNIKKENIYNYQNFDDIINNDDVDIVYIVLPNSMHAEYTIRAAKAGKHVICEKPMATSAADCRKMIAACNKANVMLSIGYRLHFDPLNGYMMELGQNKIFGDINVESGFGFTLKDPSKWRLQKSLSGGGQ</sequence>
<comment type="caution">
    <text evidence="2">The sequence shown here is derived from an EMBL/GenBank/DDBJ whole genome shotgun (WGS) entry which is preliminary data.</text>
</comment>
<dbReference type="PANTHER" id="PTHR43377">
    <property type="entry name" value="BILIVERDIN REDUCTASE A"/>
    <property type="match status" value="1"/>
</dbReference>
<dbReference type="PRINTS" id="PR01775">
    <property type="entry name" value="GLFROXRDTASE"/>
</dbReference>
<evidence type="ECO:0000313" key="3">
    <source>
        <dbReference type="Proteomes" id="UP000805085"/>
    </source>
</evidence>
<dbReference type="Gene3D" id="3.40.50.720">
    <property type="entry name" value="NAD(P)-binding Rossmann-like Domain"/>
    <property type="match status" value="1"/>
</dbReference>
<protein>
    <submittedName>
        <fullName evidence="2">Gfo/Idh/MocA family oxidoreductase</fullName>
    </submittedName>
</protein>
<keyword evidence="3" id="KW-1185">Reference proteome</keyword>
<gene>
    <name evidence="2" type="ORF">HNV10_01035</name>
</gene>
<dbReference type="Proteomes" id="UP000805085">
    <property type="component" value="Unassembled WGS sequence"/>
</dbReference>